<dbReference type="Proteomes" id="UP000054423">
    <property type="component" value="Unassembled WGS sequence"/>
</dbReference>
<dbReference type="VEuPathDB" id="FungiDB:PPTG_23444"/>
<dbReference type="PANTHER" id="PTHR39063">
    <property type="entry name" value="ORAL-FACIAL-DIGITAL SYNDROME 1 PROTEIN HOMOLOG"/>
    <property type="match status" value="1"/>
</dbReference>
<dbReference type="PANTHER" id="PTHR39063:SF1">
    <property type="entry name" value="OFD1 CENTRIOLE AND CENTRIOLAR SATELLITE PROTEIN"/>
    <property type="match status" value="1"/>
</dbReference>
<dbReference type="EMBL" id="KI680637">
    <property type="protein sequence ID" value="ETL88948.1"/>
    <property type="molecule type" value="Genomic_DNA"/>
</dbReference>
<dbReference type="GO" id="GO:0005576">
    <property type="term" value="C:extracellular region"/>
    <property type="evidence" value="ECO:0007669"/>
    <property type="project" value="GOC"/>
</dbReference>
<reference evidence="3" key="1">
    <citation type="submission" date="2013-11" db="EMBL/GenBank/DDBJ databases">
        <title>The Genome Sequence of Phytophthora parasitica CHvinca01.</title>
        <authorList>
            <consortium name="The Broad Institute Genomics Platform"/>
            <person name="Russ C."/>
            <person name="Tyler B."/>
            <person name="Panabieres F."/>
            <person name="Shan W."/>
            <person name="Tripathy S."/>
            <person name="Grunwald N."/>
            <person name="Machado M."/>
            <person name="Johnson C.S."/>
            <person name="Arredondo F."/>
            <person name="Hong C."/>
            <person name="Coffey M."/>
            <person name="Young S.K."/>
            <person name="Zeng Q."/>
            <person name="Gargeya S."/>
            <person name="Fitzgerald M."/>
            <person name="Abouelleil A."/>
            <person name="Alvarado L."/>
            <person name="Chapman S.B."/>
            <person name="Gainer-Dewar J."/>
            <person name="Goldberg J."/>
            <person name="Griggs A."/>
            <person name="Gujja S."/>
            <person name="Hansen M."/>
            <person name="Howarth C."/>
            <person name="Imamovic A."/>
            <person name="Ireland A."/>
            <person name="Larimer J."/>
            <person name="McCowan C."/>
            <person name="Murphy C."/>
            <person name="Pearson M."/>
            <person name="Poon T.W."/>
            <person name="Priest M."/>
            <person name="Roberts A."/>
            <person name="Saif S."/>
            <person name="Shea T."/>
            <person name="Sykes S."/>
            <person name="Wortman J."/>
            <person name="Nusbaum C."/>
            <person name="Birren B."/>
        </authorList>
    </citation>
    <scope>NUCLEOTIDE SEQUENCE [LARGE SCALE GENOMIC DNA]</scope>
    <source>
        <strain evidence="3">CHvinca01</strain>
    </source>
</reference>
<dbReference type="GO" id="GO:0060287">
    <property type="term" value="P:epithelial cilium movement involved in determination of left/right asymmetry"/>
    <property type="evidence" value="ECO:0007669"/>
    <property type="project" value="TreeGrafter"/>
</dbReference>
<evidence type="ECO:0000256" key="2">
    <source>
        <dbReference type="SAM" id="MobiDB-lite"/>
    </source>
</evidence>
<evidence type="ECO:0000256" key="1">
    <source>
        <dbReference type="SAM" id="Coils"/>
    </source>
</evidence>
<gene>
    <name evidence="3" type="ORF">L917_12031</name>
</gene>
<evidence type="ECO:0000313" key="3">
    <source>
        <dbReference type="EMBL" id="ETL88948.1"/>
    </source>
</evidence>
<sequence>MEGKVIPSTMALDEDGKPLMSLEEMKEGMFQSIRDNGTVELIRAQLRRQFIEKLQQHRLNDDRDDENNAGRANQDAVSSTPDEKLVHGLVAEYLASKGLENTLAVFIPEIGGSRNQVDSTTILEKMERVSTGHSLLFVLVKELVRRFQLATMDSGTQTAMDCFDHRIVLENELRRVENSYLAECAAQKLEPEKSLEERMVQYQREYDGICEKRLQEELEQYKSTEVALVRAEERKRFNREVDNLRASLLQEYRNKQERLQEHERELELAFVARRTELETSLFETRQSLFKDLERLRVKEAELQVKVESDFRHFASETQRFQLWEESVRTQEANLEGIVDQAMREKERAWNIKRQQALADIQTKQDDLADRERTLAAETGTLKMLKTQVVTLQQEVAALEAALSMNFA</sequence>
<accession>W2KUW2</accession>
<feature type="region of interest" description="Disordered" evidence="2">
    <location>
        <begin position="57"/>
        <end position="81"/>
    </location>
</feature>
<organism evidence="3">
    <name type="scientific">Phytophthora nicotianae</name>
    <name type="common">Potato buckeye rot agent</name>
    <name type="synonym">Phytophthora parasitica</name>
    <dbReference type="NCBI Taxonomy" id="4792"/>
    <lineage>
        <taxon>Eukaryota</taxon>
        <taxon>Sar</taxon>
        <taxon>Stramenopiles</taxon>
        <taxon>Oomycota</taxon>
        <taxon>Peronosporomycetes</taxon>
        <taxon>Peronosporales</taxon>
        <taxon>Peronosporaceae</taxon>
        <taxon>Phytophthora</taxon>
    </lineage>
</organism>
<dbReference type="Gene3D" id="1.20.960.40">
    <property type="match status" value="1"/>
</dbReference>
<dbReference type="PROSITE" id="PS50896">
    <property type="entry name" value="LISH"/>
    <property type="match status" value="1"/>
</dbReference>
<keyword evidence="1" id="KW-0175">Coiled coil</keyword>
<feature type="coiled-coil region" evidence="1">
    <location>
        <begin position="192"/>
        <end position="272"/>
    </location>
</feature>
<proteinExistence type="predicted"/>
<dbReference type="InterPro" id="IPR055289">
    <property type="entry name" value="OFD1"/>
</dbReference>
<protein>
    <submittedName>
        <fullName evidence="3">Uncharacterized protein</fullName>
    </submittedName>
</protein>
<dbReference type="InterPro" id="IPR006594">
    <property type="entry name" value="LisH"/>
</dbReference>
<dbReference type="GO" id="GO:0036064">
    <property type="term" value="C:ciliary basal body"/>
    <property type="evidence" value="ECO:0007669"/>
    <property type="project" value="TreeGrafter"/>
</dbReference>
<dbReference type="Pfam" id="PF16045">
    <property type="entry name" value="LisH_2"/>
    <property type="match status" value="1"/>
</dbReference>
<name>W2KUW2_PHYNI</name>
<dbReference type="OrthoDB" id="206339at2759"/>
<dbReference type="AlphaFoldDB" id="W2KUW2"/>